<dbReference type="STRING" id="35608.A0A2U1PWY3"/>
<evidence type="ECO:0000313" key="1">
    <source>
        <dbReference type="EMBL" id="PWA90270.1"/>
    </source>
</evidence>
<name>A0A2U1PWY3_ARTAN</name>
<comment type="caution">
    <text evidence="1">The sequence shown here is derived from an EMBL/GenBank/DDBJ whole genome shotgun (WGS) entry which is preliminary data.</text>
</comment>
<protein>
    <submittedName>
        <fullName evidence="1">Chaperone protein ClpB</fullName>
    </submittedName>
</protein>
<keyword evidence="2" id="KW-1185">Reference proteome</keyword>
<organism evidence="1 2">
    <name type="scientific">Artemisia annua</name>
    <name type="common">Sweet wormwood</name>
    <dbReference type="NCBI Taxonomy" id="35608"/>
    <lineage>
        <taxon>Eukaryota</taxon>
        <taxon>Viridiplantae</taxon>
        <taxon>Streptophyta</taxon>
        <taxon>Embryophyta</taxon>
        <taxon>Tracheophyta</taxon>
        <taxon>Spermatophyta</taxon>
        <taxon>Magnoliopsida</taxon>
        <taxon>eudicotyledons</taxon>
        <taxon>Gunneridae</taxon>
        <taxon>Pentapetalae</taxon>
        <taxon>asterids</taxon>
        <taxon>campanulids</taxon>
        <taxon>Asterales</taxon>
        <taxon>Asteraceae</taxon>
        <taxon>Asteroideae</taxon>
        <taxon>Anthemideae</taxon>
        <taxon>Artemisiinae</taxon>
        <taxon>Artemisia</taxon>
    </lineage>
</organism>
<dbReference type="Proteomes" id="UP000245207">
    <property type="component" value="Unassembled WGS sequence"/>
</dbReference>
<evidence type="ECO:0000313" key="2">
    <source>
        <dbReference type="Proteomes" id="UP000245207"/>
    </source>
</evidence>
<accession>A0A2U1PWY3</accession>
<dbReference type="OrthoDB" id="987204at2759"/>
<proteinExistence type="predicted"/>
<dbReference type="EMBL" id="PKPP01000642">
    <property type="protein sequence ID" value="PWA90270.1"/>
    <property type="molecule type" value="Genomic_DNA"/>
</dbReference>
<sequence>MASMRRGLVGVLVKRLVTDLSNMLIKKEIEENTTVYIDAHVNAEELSYRVERTGETVNAITG</sequence>
<dbReference type="AlphaFoldDB" id="A0A2U1PWY3"/>
<gene>
    <name evidence="1" type="ORF">CTI12_AA102820</name>
</gene>
<reference evidence="1 2" key="1">
    <citation type="journal article" date="2018" name="Mol. Plant">
        <title>The genome of Artemisia annua provides insight into the evolution of Asteraceae family and artemisinin biosynthesis.</title>
        <authorList>
            <person name="Shen Q."/>
            <person name="Zhang L."/>
            <person name="Liao Z."/>
            <person name="Wang S."/>
            <person name="Yan T."/>
            <person name="Shi P."/>
            <person name="Liu M."/>
            <person name="Fu X."/>
            <person name="Pan Q."/>
            <person name="Wang Y."/>
            <person name="Lv Z."/>
            <person name="Lu X."/>
            <person name="Zhang F."/>
            <person name="Jiang W."/>
            <person name="Ma Y."/>
            <person name="Chen M."/>
            <person name="Hao X."/>
            <person name="Li L."/>
            <person name="Tang Y."/>
            <person name="Lv G."/>
            <person name="Zhou Y."/>
            <person name="Sun X."/>
            <person name="Brodelius P.E."/>
            <person name="Rose J.K.C."/>
            <person name="Tang K."/>
        </authorList>
    </citation>
    <scope>NUCLEOTIDE SEQUENCE [LARGE SCALE GENOMIC DNA]</scope>
    <source>
        <strain evidence="2">cv. Huhao1</strain>
        <tissue evidence="1">Leaf</tissue>
    </source>
</reference>